<dbReference type="EMBL" id="VJDK01000002">
    <property type="protein sequence ID" value="MWY73692.1"/>
    <property type="molecule type" value="Genomic_DNA"/>
</dbReference>
<protein>
    <submittedName>
        <fullName evidence="1">Cytochrome ubiquinol oxidase subunit I</fullName>
    </submittedName>
</protein>
<reference evidence="1" key="1">
    <citation type="submission" date="2019-06" db="EMBL/GenBank/DDBJ databases">
        <title>Phylogeography and genetic diversity of Francisella tularensis subsp. holarctica in France (1947-2018).</title>
        <authorList>
            <person name="Kevin M."/>
            <person name="Madani N."/>
            <person name="Maurin M."/>
        </authorList>
    </citation>
    <scope>NUCLEOTIDE SEQUENCE</scope>
    <source>
        <strain evidence="1">10-1635/5</strain>
    </source>
</reference>
<name>A0A6B0JZX7_FRATU</name>
<accession>A0A6B0JZX7</accession>
<proteinExistence type="predicted"/>
<comment type="caution">
    <text evidence="1">The sequence shown here is derived from an EMBL/GenBank/DDBJ whole genome shotgun (WGS) entry which is preliminary data.</text>
</comment>
<organism evidence="1">
    <name type="scientific">Francisella tularensis</name>
    <dbReference type="NCBI Taxonomy" id="263"/>
    <lineage>
        <taxon>Bacteria</taxon>
        <taxon>Pseudomonadati</taxon>
        <taxon>Pseudomonadota</taxon>
        <taxon>Gammaproteobacteria</taxon>
        <taxon>Thiotrichales</taxon>
        <taxon>Francisellaceae</taxon>
        <taxon>Francisella</taxon>
    </lineage>
</organism>
<dbReference type="AlphaFoldDB" id="A0A6B0JZX7"/>
<evidence type="ECO:0000313" key="1">
    <source>
        <dbReference type="EMBL" id="MWY73692.1"/>
    </source>
</evidence>
<gene>
    <name evidence="1" type="ORF">FNB10_00515</name>
</gene>
<sequence length="23" mass="2514">MFALTFGMGVVFGIVMEFQFGAN</sequence>